<dbReference type="GO" id="GO:0032933">
    <property type="term" value="P:SREBP signaling pathway"/>
    <property type="evidence" value="ECO:0007669"/>
    <property type="project" value="InterPro"/>
</dbReference>
<reference evidence="3 4" key="1">
    <citation type="submission" date="2023-10" db="EMBL/GenBank/DDBJ databases">
        <title>Draft genome sequence of Xylaria bambusicola isolate GMP-LS, the root and basal stem rot pathogen of sugarcane in Indonesia.</title>
        <authorList>
            <person name="Selvaraj P."/>
            <person name="Muralishankar V."/>
            <person name="Muruganantham S."/>
            <person name="Sp S."/>
            <person name="Haryani S."/>
            <person name="Lau K.J.X."/>
            <person name="Naqvi N.I."/>
        </authorList>
    </citation>
    <scope>NUCLEOTIDE SEQUENCE [LARGE SCALE GENOMIC DNA]</scope>
    <source>
        <strain evidence="3">GMP-LS</strain>
    </source>
</reference>
<dbReference type="EMBL" id="JAWHQM010000007">
    <property type="protein sequence ID" value="KAK5628018.1"/>
    <property type="molecule type" value="Genomic_DNA"/>
</dbReference>
<dbReference type="Pfam" id="PF08508">
    <property type="entry name" value="DUF1746"/>
    <property type="match status" value="1"/>
</dbReference>
<organism evidence="3 4">
    <name type="scientific">Xylaria bambusicola</name>
    <dbReference type="NCBI Taxonomy" id="326684"/>
    <lineage>
        <taxon>Eukaryota</taxon>
        <taxon>Fungi</taxon>
        <taxon>Dikarya</taxon>
        <taxon>Ascomycota</taxon>
        <taxon>Pezizomycotina</taxon>
        <taxon>Sordariomycetes</taxon>
        <taxon>Xylariomycetidae</taxon>
        <taxon>Xylariales</taxon>
        <taxon>Xylariaceae</taxon>
        <taxon>Xylaria</taxon>
    </lineage>
</organism>
<comment type="caution">
    <text evidence="3">The sequence shown here is derived from an EMBL/GenBank/DDBJ whole genome shotgun (WGS) entry which is preliminary data.</text>
</comment>
<gene>
    <name evidence="3" type="ORF">RRF57_003733</name>
</gene>
<name>A0AAN7UFJ2_9PEZI</name>
<evidence type="ECO:0000256" key="1">
    <source>
        <dbReference type="SAM" id="MobiDB-lite"/>
    </source>
</evidence>
<sequence>MSNDSSPTLPADRLLLPSQHHEADTNTHQSSTQSSEPERRQNDSSSPQDPSLSPSAEDGLTKKLDFLIHLSLNLDTLVYAELCILYYMDCSFFRLLLRWMAQTLFASPKTEDTVLIVPNYHVSAIVAPNLLCMFLHLISSPLQAGEASRGYLHGGILVDFIGQTAPSSRFTLILLDVVVLVIQSFMLTVNIEKERIRTVLKPPRPNATTGGLVPVPVTGQDHDSEERGVSRDAPEMDEANETANIEMRPLGNHTGGGVSDSETAGAEGIGLLRQAGVRRNGRLDGFIDVLWSGNAIIGNFHVPRSLRNAWHSTGNTPESAAAYALQNVGYNATLAALAAQRRARLSAAQPRQP</sequence>
<feature type="region of interest" description="Disordered" evidence="1">
    <location>
        <begin position="202"/>
        <end position="233"/>
    </location>
</feature>
<dbReference type="PANTHER" id="PTHR39405:SF1">
    <property type="entry name" value="DSC E3 UBIQUITIN LIGASE COMPLEX SUBUNIT 4"/>
    <property type="match status" value="1"/>
</dbReference>
<feature type="compositionally biased region" description="Low complexity" evidence="1">
    <location>
        <begin position="43"/>
        <end position="55"/>
    </location>
</feature>
<dbReference type="InterPro" id="IPR038967">
    <property type="entry name" value="Dsc4-like"/>
</dbReference>
<feature type="region of interest" description="Disordered" evidence="1">
    <location>
        <begin position="1"/>
        <end position="56"/>
    </location>
</feature>
<dbReference type="InterPro" id="IPR013715">
    <property type="entry name" value="DUF1746"/>
</dbReference>
<dbReference type="AlphaFoldDB" id="A0AAN7UFJ2"/>
<dbReference type="Proteomes" id="UP001305414">
    <property type="component" value="Unassembled WGS sequence"/>
</dbReference>
<evidence type="ECO:0000259" key="2">
    <source>
        <dbReference type="Pfam" id="PF08508"/>
    </source>
</evidence>
<dbReference type="PANTHER" id="PTHR39405">
    <property type="entry name" value="DSC E3 UBIQUITIN LIGASE COMPLEX SUBUNIT 4"/>
    <property type="match status" value="1"/>
</dbReference>
<keyword evidence="4" id="KW-1185">Reference proteome</keyword>
<feature type="compositionally biased region" description="Basic and acidic residues" evidence="1">
    <location>
        <begin position="220"/>
        <end position="233"/>
    </location>
</feature>
<evidence type="ECO:0000313" key="4">
    <source>
        <dbReference type="Proteomes" id="UP001305414"/>
    </source>
</evidence>
<protein>
    <recommendedName>
        <fullName evidence="2">DUF1746 domain-containing protein</fullName>
    </recommendedName>
</protein>
<dbReference type="GO" id="GO:0005783">
    <property type="term" value="C:endoplasmic reticulum"/>
    <property type="evidence" value="ECO:0007669"/>
    <property type="project" value="TreeGrafter"/>
</dbReference>
<dbReference type="GO" id="GO:0044695">
    <property type="term" value="C:Dsc E3 ubiquitin ligase complex"/>
    <property type="evidence" value="ECO:0007669"/>
    <property type="project" value="InterPro"/>
</dbReference>
<accession>A0AAN7UFJ2</accession>
<evidence type="ECO:0000313" key="3">
    <source>
        <dbReference type="EMBL" id="KAK5628018.1"/>
    </source>
</evidence>
<feature type="domain" description="DUF1746" evidence="2">
    <location>
        <begin position="73"/>
        <end position="186"/>
    </location>
</feature>
<feature type="compositionally biased region" description="Polar residues" evidence="1">
    <location>
        <begin position="26"/>
        <end position="35"/>
    </location>
</feature>
<proteinExistence type="predicted"/>